<dbReference type="GO" id="GO:0071555">
    <property type="term" value="P:cell wall organization"/>
    <property type="evidence" value="ECO:0007669"/>
    <property type="project" value="UniProtKB-KW"/>
</dbReference>
<keyword evidence="3 7" id="KW-0963">Cytoplasm</keyword>
<dbReference type="UniPathway" id="UPA00219"/>
<feature type="domain" description="Mur ligase C-terminal" evidence="9">
    <location>
        <begin position="331"/>
        <end position="441"/>
    </location>
</feature>
<dbReference type="GO" id="GO:0005524">
    <property type="term" value="F:ATP binding"/>
    <property type="evidence" value="ECO:0007669"/>
    <property type="project" value="UniProtKB-UniRule"/>
</dbReference>
<evidence type="ECO:0000256" key="6">
    <source>
        <dbReference type="ARBA" id="ARBA00022840"/>
    </source>
</evidence>
<evidence type="ECO:0000256" key="4">
    <source>
        <dbReference type="ARBA" id="ARBA00022598"/>
    </source>
</evidence>
<dbReference type="RefSeq" id="WP_054966490.1">
    <property type="nucleotide sequence ID" value="NZ_FMUN01000002.1"/>
</dbReference>
<comment type="subcellular location">
    <subcellularLocation>
        <location evidence="1 7 8">Cytoplasm</location>
    </subcellularLocation>
</comment>
<evidence type="ECO:0000259" key="9">
    <source>
        <dbReference type="Pfam" id="PF02875"/>
    </source>
</evidence>
<evidence type="ECO:0000313" key="11">
    <source>
        <dbReference type="EMBL" id="SCY00558.1"/>
    </source>
</evidence>
<dbReference type="EC" id="6.3.2.9" evidence="7 8"/>
<dbReference type="InterPro" id="IPR004101">
    <property type="entry name" value="Mur_ligase_C"/>
</dbReference>
<dbReference type="OrthoDB" id="9809796at2"/>
<dbReference type="GO" id="GO:0005737">
    <property type="term" value="C:cytoplasm"/>
    <property type="evidence" value="ECO:0007669"/>
    <property type="project" value="UniProtKB-SubCell"/>
</dbReference>
<dbReference type="Gene3D" id="3.40.1190.10">
    <property type="entry name" value="Mur-like, catalytic domain"/>
    <property type="match status" value="1"/>
</dbReference>
<dbReference type="Pfam" id="PF02875">
    <property type="entry name" value="Mur_ligase_C"/>
    <property type="match status" value="1"/>
</dbReference>
<comment type="catalytic activity">
    <reaction evidence="7 8">
        <text>UDP-N-acetyl-alpha-D-muramoyl-L-alanine + D-glutamate + ATP = UDP-N-acetyl-alpha-D-muramoyl-L-alanyl-D-glutamate + ADP + phosphate + H(+)</text>
        <dbReference type="Rhea" id="RHEA:16429"/>
        <dbReference type="ChEBI" id="CHEBI:15378"/>
        <dbReference type="ChEBI" id="CHEBI:29986"/>
        <dbReference type="ChEBI" id="CHEBI:30616"/>
        <dbReference type="ChEBI" id="CHEBI:43474"/>
        <dbReference type="ChEBI" id="CHEBI:83898"/>
        <dbReference type="ChEBI" id="CHEBI:83900"/>
        <dbReference type="ChEBI" id="CHEBI:456216"/>
        <dbReference type="EC" id="6.3.2.9"/>
    </reaction>
</comment>
<dbReference type="GO" id="GO:0009252">
    <property type="term" value="P:peptidoglycan biosynthetic process"/>
    <property type="evidence" value="ECO:0007669"/>
    <property type="project" value="UniProtKB-UniRule"/>
</dbReference>
<dbReference type="SUPFAM" id="SSF53623">
    <property type="entry name" value="MurD-like peptide ligases, catalytic domain"/>
    <property type="match status" value="1"/>
</dbReference>
<comment type="pathway">
    <text evidence="2 7 8">Cell wall biogenesis; peptidoglycan biosynthesis.</text>
</comment>
<keyword evidence="5 7" id="KW-0547">Nucleotide-binding</keyword>
<feature type="binding site" evidence="7">
    <location>
        <begin position="128"/>
        <end position="134"/>
    </location>
    <ligand>
        <name>ATP</name>
        <dbReference type="ChEBI" id="CHEBI:30616"/>
    </ligand>
</feature>
<dbReference type="GO" id="GO:0051301">
    <property type="term" value="P:cell division"/>
    <property type="evidence" value="ECO:0007669"/>
    <property type="project" value="UniProtKB-KW"/>
</dbReference>
<sequence>MTAEAPRIPAAARADLAGWRVAVVGAGSTGRSAVRFLQAAGARVALTDSRQDPPGLEGLDRNEVLAGGLSLGGLDGDLLAAQDLVVASPGVPPTEAALQRARAAGVPVIGDVELFGRYAGAPVVAITGSNGKSTVTTLVGAMFEAAGRSVRVGGNLGTPALDLLDGAAPDAYVLEVSSFQAEGLDRFRPGVAVLLNLSADHLDRYPDEVAYFDAKLALFRNMGEGDTAVLNADDPEVRERAQAVPAEVRRAWFGAGAPAAGGAGRVERADGPWLALGGPEGPEPVLPEAEWPLVGIPNRQNALAALAAGRAAGLEPEALADAMRGFRGLPHRMELVATVGGVRYVNDSKGTNVGAVASALEGLPGRWVWIAGGINKGGDFTVLRPLLAERCREAVLIGEAAGEIAAAIDGATPVHQAGDLHAAVCRAAAVAEAGDTVVLSPGCTSFDQYPGFAARGEDFRRAVTALEENHAFR</sequence>
<dbReference type="PANTHER" id="PTHR43692:SF1">
    <property type="entry name" value="UDP-N-ACETYLMURAMOYLALANINE--D-GLUTAMATE LIGASE"/>
    <property type="match status" value="1"/>
</dbReference>
<dbReference type="PANTHER" id="PTHR43692">
    <property type="entry name" value="UDP-N-ACETYLMURAMOYLALANINE--D-GLUTAMATE LIGASE"/>
    <property type="match status" value="1"/>
</dbReference>
<evidence type="ECO:0000256" key="5">
    <source>
        <dbReference type="ARBA" id="ARBA00022741"/>
    </source>
</evidence>
<keyword evidence="7 8" id="KW-0132">Cell division</keyword>
<dbReference type="EMBL" id="FMUN01000002">
    <property type="protein sequence ID" value="SCY00558.1"/>
    <property type="molecule type" value="Genomic_DNA"/>
</dbReference>
<dbReference type="Proteomes" id="UP000183104">
    <property type="component" value="Unassembled WGS sequence"/>
</dbReference>
<gene>
    <name evidence="7" type="primary">murD</name>
    <name evidence="11" type="ORF">SAMN05661077_1019</name>
</gene>
<dbReference type="SUPFAM" id="SSF53244">
    <property type="entry name" value="MurD-like peptide ligases, peptide-binding domain"/>
    <property type="match status" value="1"/>
</dbReference>
<dbReference type="AlphaFoldDB" id="A0A1G5CE63"/>
<evidence type="ECO:0000259" key="10">
    <source>
        <dbReference type="Pfam" id="PF08245"/>
    </source>
</evidence>
<keyword evidence="7 8" id="KW-0573">Peptidoglycan synthesis</keyword>
<dbReference type="SUPFAM" id="SSF51984">
    <property type="entry name" value="MurCD N-terminal domain"/>
    <property type="match status" value="1"/>
</dbReference>
<dbReference type="InterPro" id="IPR036615">
    <property type="entry name" value="Mur_ligase_C_dom_sf"/>
</dbReference>
<evidence type="ECO:0000256" key="7">
    <source>
        <dbReference type="HAMAP-Rule" id="MF_00639"/>
    </source>
</evidence>
<dbReference type="Gene3D" id="3.90.190.20">
    <property type="entry name" value="Mur ligase, C-terminal domain"/>
    <property type="match status" value="1"/>
</dbReference>
<dbReference type="Pfam" id="PF08245">
    <property type="entry name" value="Mur_ligase_M"/>
    <property type="match status" value="1"/>
</dbReference>
<proteinExistence type="inferred from homology"/>
<evidence type="ECO:0000313" key="12">
    <source>
        <dbReference type="Proteomes" id="UP000183104"/>
    </source>
</evidence>
<dbReference type="InterPro" id="IPR013221">
    <property type="entry name" value="Mur_ligase_cen"/>
</dbReference>
<keyword evidence="7 8" id="KW-0133">Cell shape</keyword>
<name>A0A1G5CE63_9GAMM</name>
<comment type="similarity">
    <text evidence="7">Belongs to the MurCDEF family.</text>
</comment>
<keyword evidence="12" id="KW-1185">Reference proteome</keyword>
<dbReference type="InterPro" id="IPR036565">
    <property type="entry name" value="Mur-like_cat_sf"/>
</dbReference>
<evidence type="ECO:0000256" key="1">
    <source>
        <dbReference type="ARBA" id="ARBA00004496"/>
    </source>
</evidence>
<feature type="domain" description="Mur ligase central" evidence="10">
    <location>
        <begin position="126"/>
        <end position="308"/>
    </location>
</feature>
<dbReference type="GO" id="GO:0008360">
    <property type="term" value="P:regulation of cell shape"/>
    <property type="evidence" value="ECO:0007669"/>
    <property type="project" value="UniProtKB-KW"/>
</dbReference>
<evidence type="ECO:0000256" key="3">
    <source>
        <dbReference type="ARBA" id="ARBA00022490"/>
    </source>
</evidence>
<keyword evidence="7 8" id="KW-0131">Cell cycle</keyword>
<evidence type="ECO:0000256" key="2">
    <source>
        <dbReference type="ARBA" id="ARBA00004752"/>
    </source>
</evidence>
<keyword evidence="4 7" id="KW-0436">Ligase</keyword>
<accession>A0A1G5CE63</accession>
<keyword evidence="6 7" id="KW-0067">ATP-binding</keyword>
<protein>
    <recommendedName>
        <fullName evidence="7 8">UDP-N-acetylmuramoylalanine--D-glutamate ligase</fullName>
        <ecNumber evidence="7 8">6.3.2.9</ecNumber>
    </recommendedName>
    <alternativeName>
        <fullName evidence="7">D-glutamic acid-adding enzyme</fullName>
    </alternativeName>
    <alternativeName>
        <fullName evidence="7">UDP-N-acetylmuramoyl-L-alanyl-D-glutamate synthetase</fullName>
    </alternativeName>
</protein>
<dbReference type="InterPro" id="IPR005762">
    <property type="entry name" value="MurD"/>
</dbReference>
<reference evidence="12" key="1">
    <citation type="submission" date="2016-10" db="EMBL/GenBank/DDBJ databases">
        <authorList>
            <person name="Varghese N."/>
        </authorList>
    </citation>
    <scope>NUCLEOTIDE SEQUENCE [LARGE SCALE GENOMIC DNA]</scope>
    <source>
        <strain evidence="12">HL 19</strain>
    </source>
</reference>
<dbReference type="STRING" id="381306.AN478_10090"/>
<comment type="function">
    <text evidence="7 8">Cell wall formation. Catalyzes the addition of glutamate to the nucleotide precursor UDP-N-acetylmuramoyl-L-alanine (UMA).</text>
</comment>
<dbReference type="GO" id="GO:0008764">
    <property type="term" value="F:UDP-N-acetylmuramoylalanine-D-glutamate ligase activity"/>
    <property type="evidence" value="ECO:0007669"/>
    <property type="project" value="UniProtKB-UniRule"/>
</dbReference>
<dbReference type="Gene3D" id="3.40.50.720">
    <property type="entry name" value="NAD(P)-binding Rossmann-like Domain"/>
    <property type="match status" value="1"/>
</dbReference>
<organism evidence="11 12">
    <name type="scientific">Thiohalorhabdus denitrificans</name>
    <dbReference type="NCBI Taxonomy" id="381306"/>
    <lineage>
        <taxon>Bacteria</taxon>
        <taxon>Pseudomonadati</taxon>
        <taxon>Pseudomonadota</taxon>
        <taxon>Gammaproteobacteria</taxon>
        <taxon>Thiohalorhabdales</taxon>
        <taxon>Thiohalorhabdaceae</taxon>
        <taxon>Thiohalorhabdus</taxon>
    </lineage>
</organism>
<dbReference type="HAMAP" id="MF_00639">
    <property type="entry name" value="MurD"/>
    <property type="match status" value="1"/>
</dbReference>
<dbReference type="Pfam" id="PF21799">
    <property type="entry name" value="MurD-like_N"/>
    <property type="match status" value="1"/>
</dbReference>
<keyword evidence="7 8" id="KW-0961">Cell wall biogenesis/degradation</keyword>
<dbReference type="NCBIfam" id="TIGR01087">
    <property type="entry name" value="murD"/>
    <property type="match status" value="1"/>
</dbReference>
<evidence type="ECO:0000256" key="8">
    <source>
        <dbReference type="RuleBase" id="RU003664"/>
    </source>
</evidence>